<keyword evidence="5" id="KW-1185">Reference proteome</keyword>
<dbReference type="SUPFAM" id="SSF50978">
    <property type="entry name" value="WD40 repeat-like"/>
    <property type="match status" value="1"/>
</dbReference>
<dbReference type="SUPFAM" id="SSF49899">
    <property type="entry name" value="Concanavalin A-like lectins/glucanases"/>
    <property type="match status" value="1"/>
</dbReference>
<proteinExistence type="predicted"/>
<evidence type="ECO:0000256" key="1">
    <source>
        <dbReference type="SAM" id="MobiDB-lite"/>
    </source>
</evidence>
<accession>A0ABR2K4D4</accession>
<dbReference type="Gene3D" id="2.30.29.30">
    <property type="entry name" value="Pleckstrin-homology domain (PH domain)/Phosphotyrosine-binding domain (PTB)"/>
    <property type="match status" value="1"/>
</dbReference>
<dbReference type="SMART" id="SM01026">
    <property type="entry name" value="Beach"/>
    <property type="match status" value="1"/>
</dbReference>
<dbReference type="Gene3D" id="2.130.10.10">
    <property type="entry name" value="YVTN repeat-like/Quinoprotein amine dehydrogenase"/>
    <property type="match status" value="1"/>
</dbReference>
<dbReference type="SMART" id="SM00320">
    <property type="entry name" value="WD40"/>
    <property type="match status" value="2"/>
</dbReference>
<feature type="domain" description="BEACH" evidence="2">
    <location>
        <begin position="2092"/>
        <end position="2394"/>
    </location>
</feature>
<dbReference type="PROSITE" id="PS50197">
    <property type="entry name" value="BEACH"/>
    <property type="match status" value="1"/>
</dbReference>
<dbReference type="EMBL" id="JAPFFF010000007">
    <property type="protein sequence ID" value="KAK8885781.1"/>
    <property type="molecule type" value="Genomic_DNA"/>
</dbReference>
<sequence>MNGNTTINEMTNPIISFSKTNANYLVIRAFKELIPVIADRFEEYNQNIGLKIPDTNQPIFTQENITNEELIYNFNLNIEKRLLIVNQSSNCLEKDSSYPPDYYAITLVQSFCTILLHDLNSIKFEYLSSFLNGFRLGWSCLPLHQDLCANMYMIFYCRFLINSPDKEFMFNHLSQIDKIGSEFSHCFLPFSSCLIESCNYLFNLIFENDDQNQVESNFNEKVSVFNDHFVFILKSINWKINETCSFTNTLFTNIIKVLPLIKKENISIIFQFLSFIAFSVQANKNSNDLMGDKLKNSENQAYSVIGDLIDKFIKENESESSIFPLMTASSQNDSSSIKMKEVKYFDFISEEPLTFSKDTNLKDYEFDPLKFNNLYDRRTTTVGIIVDFFDIITNLYSIPKTTFEILVQICKPKIEAGDLNYQAILQLFISRETKNLDKLCTFCESSRLLNTVLFNQYLFDCSVSLFDYKKQEKADNKILMRIHLFSLIKELASSKPKPTEILNSIIFLLNFYIGSCQMFTEIIYILNQLQVFSVFPEDLQLAIVELISSEISVQQQWHIQDAGKAQIFRPIFLSLISEIALNFKFNDAMLRSRDFVKSFFSLIFEPDIFETFFEIFCKLSISYIQSAESDLFTYLQPTIQTAMRSILLHFSQLNNYPDQIVIQNSQQQKQQHPMKVDGQINVQKHLRMIQVFRNFILILQFLINDGMNNFISLFVKFQLFEMFTTIITSLPLVTPSSEPSLISATEGLILLIIDIFEKFSISPMVKKSVVNYNVLIKPIQALTITETLYNKLKMQVCYPNIQFKSIERPEILSLLIFSTENSDYFPQILNEISILCRDSIWNCFSVFNSGILVKLLEQVDLSEDQSFIFTTTDQKKFDILEMILNLFCYVNIFVSSRQLLYAFTRLFHVFDDISLGHLNSQPHQKTLTPHIESYMNCFRTVFTIRSHIPSSFIHFASSQDYVEMKSPLMRELMNGFTISIWLLLDAFNNDENCAFSVVLFKGKMTTLSVYLAKNLLCMTFLNGKEVVFKDEVDISIPSLEWFNLTLNYDKEKGLTPFINGRQKNSINRPLNFLSEDFQTLQFHGEPDKNINWMNHCQLSLFAVFIGGYNSQLASDIYSFGIENVYSISSLSNLSALFCAFKARGNILINYKEGSSLILSNIGNAKFKGSIINFVASFCQVFESSNGATFITALWSLIGLKYPDGNEEKRLISWISQVMETVCQYSEISQVQLLQINTCQIISYFIGTLPDEWITCELWSCFNRLFKNATNNKFKRSICMNVLFNYHIWIRSTFSIATRIYGEWRNFIQTVPFEYWEKVSIQYMIELLKFYIFNTQKDNETNQVSLTICLCMYDISLQHFTLEDAEAALNFCLSVKETPTLLSILKLFENVFYNKVDSNPSLFYNILLKKIPFFFTEASESAKEEVMLLFHIIYEHDNCNVSVLIDFVYCLIYQKQSRSKNALFLMKQFMAKSIGTNTTELDKASSYQVTSVVDLILSVFAANFVDSNERKSLLTPFLGKISAFPDNQIKVSNELNRHSILILVFYGIVVDVSVTPFLAAFLFRDIKNLSSAFLIIDALERFIHADFTNQIDIFINHCVSLLIANPTIQNRRAYLELFISKILYHRKIGEFSWLDRNQSHNQRKQNKNWRFPDFLIAADKKNSNQEIIDDQISSPSYIFGCIIQNNQWNEITVAKSIFQLLIILLIEDPSSINQSLISSFIYCLTNKNIDINPLLPQLSQLITLLGPNFISEPFLHNMSLRKSNKQTEEFLKKHFKQSSITPSITLYAKTTEVFDESLNIVKRIINSSILNSSSSENANINASLNANASFGELSEACFNNINMNFIIDFFTRLAVSIKLPKRPSGLLSSSLIISKTINSDQSWRRLVHKLRNERSPLLAGSLINKTRHYKRPSYFDYRFRPILLTPNGKFDIHSKASELALQQLKLQENSDSNSMQNENDTDNDNDIYSSSDLLKKSSENKKLDDEFSMDESSTKWNAPCVKINVLKKKNGTFSVYQKGYIFTDVSGKMTILKAESVLYIYWRWNLLIPNSIEIFMDNHKSYFFSFTEENDHSFVTNKLLKISLPNKIFVQTKSSSIEIQNLHLTERWLDYSMSTFDYLMALNMFSGRSFLNLSCYPVFPWILVDYASPSINIQSKPIYRDFKIPIGALNKQELNKKKERMQAEIEAATIEFNNGTTDNETYNDLINRSSFLFQTGYSNQFIVTYYLLRLEPFTTHHISLMDGRFDNPNRLFNSISDSFMMLITTNSAFRELIPEFFFQPEFLLNSDKFNFGMTLKKKRVDNVELPSWSKKPVDFINKHILALESDECGYEISNWIDLIWGCKQNGKGAVEADNTFDPHMYINNHFDSTDMRTNHIRELIGQIPIQLFESEHPKRLPRPTKNLPTIPKKVLLNLNGINNDNSNISSSSSFVVTSLNYECSSSENLKIYSVHKNGKLLVTKLKDYKGSSSATSTSTCLLNEALIPTDPRFIATCDNSTFVCSLNDGNSLLVFKPSIMKNGKCLICEEKPHIAAISCIGTSANYIITGGCDASVVLWTWSKKKVNVIAQSVINNDTITAVAVSNEYGIAISCSRDGIMTIFRLPHLDFIRTVNFNPKESSKIPNRRLSMSATMNVVSQPSSSASFLSAHRVLITKGMGSIVVFLRNENEETNEKSTLIRSYTINGEWISSSSLECEVIDAIAVTSKKMIDYLIILIEQPMSQELLLIDAYTLNVLSTITTNVSTGSSGSGNEIVNESKITKFSYHEDAGIIILAYNNCEFVFVPFLLN</sequence>
<dbReference type="InterPro" id="IPR000409">
    <property type="entry name" value="BEACH_dom"/>
</dbReference>
<evidence type="ECO:0008006" key="6">
    <source>
        <dbReference type="Google" id="ProtNLM"/>
    </source>
</evidence>
<evidence type="ECO:0000313" key="5">
    <source>
        <dbReference type="Proteomes" id="UP001470230"/>
    </source>
</evidence>
<protein>
    <recommendedName>
        <fullName evidence="6">Beige/BEACH domain containing protein</fullName>
    </recommendedName>
</protein>
<dbReference type="InterPro" id="IPR023362">
    <property type="entry name" value="PH-BEACH_dom"/>
</dbReference>
<evidence type="ECO:0000259" key="2">
    <source>
        <dbReference type="PROSITE" id="PS50197"/>
    </source>
</evidence>
<dbReference type="InterPro" id="IPR036372">
    <property type="entry name" value="BEACH_dom_sf"/>
</dbReference>
<feature type="region of interest" description="Disordered" evidence="1">
    <location>
        <begin position="1947"/>
        <end position="1968"/>
    </location>
</feature>
<comment type="caution">
    <text evidence="4">The sequence shown here is derived from an EMBL/GenBank/DDBJ whole genome shotgun (WGS) entry which is preliminary data.</text>
</comment>
<dbReference type="SUPFAM" id="SSF81837">
    <property type="entry name" value="BEACH domain"/>
    <property type="match status" value="1"/>
</dbReference>
<dbReference type="SUPFAM" id="SSF50729">
    <property type="entry name" value="PH domain-like"/>
    <property type="match status" value="1"/>
</dbReference>
<dbReference type="Pfam" id="PF02138">
    <property type="entry name" value="Beach"/>
    <property type="match status" value="1"/>
</dbReference>
<name>A0ABR2K4D4_9EUKA</name>
<dbReference type="Gene3D" id="2.60.120.200">
    <property type="match status" value="1"/>
</dbReference>
<feature type="compositionally biased region" description="Polar residues" evidence="1">
    <location>
        <begin position="1947"/>
        <end position="1957"/>
    </location>
</feature>
<dbReference type="InterPro" id="IPR001680">
    <property type="entry name" value="WD40_rpt"/>
</dbReference>
<gene>
    <name evidence="4" type="ORF">M9Y10_041235</name>
</gene>
<feature type="domain" description="BEACH-type PH" evidence="3">
    <location>
        <begin position="1977"/>
        <end position="2079"/>
    </location>
</feature>
<dbReference type="InterPro" id="IPR015943">
    <property type="entry name" value="WD40/YVTN_repeat-like_dom_sf"/>
</dbReference>
<dbReference type="PANTHER" id="PTHR13743">
    <property type="entry name" value="BEIGE/BEACH-RELATED"/>
    <property type="match status" value="1"/>
</dbReference>
<evidence type="ECO:0000259" key="3">
    <source>
        <dbReference type="PROSITE" id="PS51783"/>
    </source>
</evidence>
<dbReference type="InterPro" id="IPR013320">
    <property type="entry name" value="ConA-like_dom_sf"/>
</dbReference>
<dbReference type="Proteomes" id="UP001470230">
    <property type="component" value="Unassembled WGS sequence"/>
</dbReference>
<dbReference type="PANTHER" id="PTHR13743:SF112">
    <property type="entry name" value="BEACH DOMAIN-CONTAINING PROTEIN"/>
    <property type="match status" value="1"/>
</dbReference>
<evidence type="ECO:0000313" key="4">
    <source>
        <dbReference type="EMBL" id="KAK8885781.1"/>
    </source>
</evidence>
<organism evidence="4 5">
    <name type="scientific">Tritrichomonas musculus</name>
    <dbReference type="NCBI Taxonomy" id="1915356"/>
    <lineage>
        <taxon>Eukaryota</taxon>
        <taxon>Metamonada</taxon>
        <taxon>Parabasalia</taxon>
        <taxon>Tritrichomonadida</taxon>
        <taxon>Tritrichomonadidae</taxon>
        <taxon>Tritrichomonas</taxon>
    </lineage>
</organism>
<dbReference type="PROSITE" id="PS51783">
    <property type="entry name" value="PH_BEACH"/>
    <property type="match status" value="1"/>
</dbReference>
<dbReference type="Gene3D" id="1.10.1540.10">
    <property type="entry name" value="BEACH domain"/>
    <property type="match status" value="1"/>
</dbReference>
<dbReference type="InterPro" id="IPR011993">
    <property type="entry name" value="PH-like_dom_sf"/>
</dbReference>
<dbReference type="InterPro" id="IPR036322">
    <property type="entry name" value="WD40_repeat_dom_sf"/>
</dbReference>
<reference evidence="4 5" key="1">
    <citation type="submission" date="2024-04" db="EMBL/GenBank/DDBJ databases">
        <title>Tritrichomonas musculus Genome.</title>
        <authorList>
            <person name="Alves-Ferreira E."/>
            <person name="Grigg M."/>
            <person name="Lorenzi H."/>
            <person name="Galac M."/>
        </authorList>
    </citation>
    <scope>NUCLEOTIDE SEQUENCE [LARGE SCALE GENOMIC DNA]</scope>
    <source>
        <strain evidence="4 5">EAF2021</strain>
    </source>
</reference>
<dbReference type="CDD" id="cd06071">
    <property type="entry name" value="Beach"/>
    <property type="match status" value="1"/>
</dbReference>
<dbReference type="InterPro" id="IPR050865">
    <property type="entry name" value="BEACH_Domain"/>
</dbReference>